<proteinExistence type="predicted"/>
<dbReference type="AlphaFoldDB" id="A0A0G0ERL8"/>
<evidence type="ECO:0000313" key="2">
    <source>
        <dbReference type="Proteomes" id="UP000034581"/>
    </source>
</evidence>
<dbReference type="STRING" id="1618350.UR67_C0002G0132"/>
<dbReference type="SUPFAM" id="SSF52540">
    <property type="entry name" value="P-loop containing nucleoside triphosphate hydrolases"/>
    <property type="match status" value="1"/>
</dbReference>
<dbReference type="EMBL" id="LBQB01000002">
    <property type="protein sequence ID" value="KKP70012.1"/>
    <property type="molecule type" value="Genomic_DNA"/>
</dbReference>
<dbReference type="InterPro" id="IPR027417">
    <property type="entry name" value="P-loop_NTPase"/>
</dbReference>
<organism evidence="1 2">
    <name type="scientific">candidate division CPR3 bacterium GW2011_GWF2_35_18</name>
    <dbReference type="NCBI Taxonomy" id="1618350"/>
    <lineage>
        <taxon>Bacteria</taxon>
        <taxon>Bacteria division CPR3</taxon>
    </lineage>
</organism>
<reference evidence="1 2" key="1">
    <citation type="journal article" date="2015" name="Nature">
        <title>rRNA introns, odd ribosomes, and small enigmatic genomes across a large radiation of phyla.</title>
        <authorList>
            <person name="Brown C.T."/>
            <person name="Hug L.A."/>
            <person name="Thomas B.C."/>
            <person name="Sharon I."/>
            <person name="Castelle C.J."/>
            <person name="Singh A."/>
            <person name="Wilkins M.J."/>
            <person name="Williams K.H."/>
            <person name="Banfield J.F."/>
        </authorList>
    </citation>
    <scope>NUCLEOTIDE SEQUENCE [LARGE SCALE GENOMIC DNA]</scope>
</reference>
<gene>
    <name evidence="1" type="ORF">UR67_C0002G0132</name>
</gene>
<comment type="caution">
    <text evidence="1">The sequence shown here is derived from an EMBL/GenBank/DDBJ whole genome shotgun (WGS) entry which is preliminary data.</text>
</comment>
<sequence length="1262" mass="144158">MTTTPFTLQVSDLTNLGQDRAVDSFRRLLWAEAGRVGVGQNIINVPQCINVGDGGVDAYVNDAGPTLDEVIPNGTSGYQIKSSDLIPAACKKELHIGNDLNQPLKPEIKKILDADGTYTLVLFADITSPRATAPREQAIKDELVRLGYPNPKVRLYTATQLIGFIERFPSLVAWFKNDLSQCLPYSSWEENREIQLPKAFVFDDERKKLAEEISDKLRNCNGQCVVFRITGLSGIGKTRFVYEALAPDDLKQRVIYVKADAFRLSSLFTTLQNDQNLSAIVVIDECDLQQHDEFVRSFSSRGNRLALITLSYEIGNIPSPSLSLKVTKLSQDSIKTILKAEASALPNDVIDRLSQFADGYPRIGVLLAESYLASKTDDQKDFLDVSDEALMNRLIGGRDLTTDHFRKTKKVLQGLSLFSKVGYEGKLSKESEWVAQTMGVEFADFQDAVTEQRKRGIIQGQHYIYVTPFMLRIYLLKEWWESHGFTKKKFEEFIESIPQEFRADLLERFFDHLPYIATSEKGKDFAKAILGKDGLFSDGTLIKTKLGGDFFLKLTEADPESALATLQETIGKWGKKELLEFREARRNVVWALEKIVVWRELFADAARLLLALGEAENETYANNASGTFADLFSVGLSSTEAPPEERLPVLQEALNSDSKEGRKLAIRACDKALESQHFTRMIGAEYQGVRREAQLWRAKTYDELWDAYQKVWELLYGKLEVLPEDEQDQAIDVLLDNSRGLGKIPKLTDMIIANITELSKNPYGNKEKILERVIAILHYDGKDMPAEMKQKWEKLRDDLEGSDFSSLMRRYVGMDLLEDSFDEDGNRVDKAEIPIKKLAQQVVDDPKLLKPELSWLVTNEAKSGYRFGNELGQLDKDFSLLPMLLDAQRKVSRQPNSSDYFIGGYLRVLFEKDKEKWESLLDDLTKDEKLASWVSDLTWRSGMSYRAALRVLELAKKKVITPGHFRVFGLGSVIRDLSEDIFKKWIEFLLECPEDYAVSIALDLYQFFYLRKESQHKLPDTLTLKLLTHPSLFKKPSEGRRNQMDDFHWKEIGNKFIELYPKKSLPLAEVMLEHFGEDDSILGEYHSQTQEVIDGIARNHPSEVWDIAAKYLGPPIDSRAFHIKEWLRGSEHSPAGMSGALTFFPPKKVWKWVDANVKKRAWYVAYFVPKLLFREEGKICWAREVLARYGGRNDVRKEMGANFYTEGWSGPASLHYQQKKEQLVAFKKNEDNDNVKRWLDEMIDSLDKQIEHEKIQEERRGL</sequence>
<evidence type="ECO:0000313" key="1">
    <source>
        <dbReference type="EMBL" id="KKP70012.1"/>
    </source>
</evidence>
<protein>
    <submittedName>
        <fullName evidence="1">Uncharacterized protein</fullName>
    </submittedName>
</protein>
<dbReference type="Proteomes" id="UP000034581">
    <property type="component" value="Unassembled WGS sequence"/>
</dbReference>
<name>A0A0G0ERL8_UNCC3</name>
<accession>A0A0G0ERL8</accession>